<proteinExistence type="predicted"/>
<name>A0A1G2U6G7_9BACT</name>
<gene>
    <name evidence="2" type="ORF">A3B16_00585</name>
</gene>
<evidence type="ECO:0000313" key="2">
    <source>
        <dbReference type="EMBL" id="OHB05077.1"/>
    </source>
</evidence>
<feature type="region of interest" description="Disordered" evidence="1">
    <location>
        <begin position="1"/>
        <end position="31"/>
    </location>
</feature>
<reference evidence="2 3" key="1">
    <citation type="journal article" date="2016" name="Nat. Commun.">
        <title>Thousands of microbial genomes shed light on interconnected biogeochemical processes in an aquifer system.</title>
        <authorList>
            <person name="Anantharaman K."/>
            <person name="Brown C.T."/>
            <person name="Hug L.A."/>
            <person name="Sharon I."/>
            <person name="Castelle C.J."/>
            <person name="Probst A.J."/>
            <person name="Thomas B.C."/>
            <person name="Singh A."/>
            <person name="Wilkins M.J."/>
            <person name="Karaoz U."/>
            <person name="Brodie E.L."/>
            <person name="Williams K.H."/>
            <person name="Hubbard S.S."/>
            <person name="Banfield J.F."/>
        </authorList>
    </citation>
    <scope>NUCLEOTIDE SEQUENCE [LARGE SCALE GENOMIC DNA]</scope>
</reference>
<sequence>MEEKREKIVEETKVGGREKRNNNSNRSKGNSLTAAWPRDVLELASGFSEVIYKSLHFLKNTFVRRFQPSYKA</sequence>
<dbReference type="AlphaFoldDB" id="A0A1G2U6G7"/>
<dbReference type="Proteomes" id="UP000177722">
    <property type="component" value="Unassembled WGS sequence"/>
</dbReference>
<feature type="compositionally biased region" description="Low complexity" evidence="1">
    <location>
        <begin position="22"/>
        <end position="31"/>
    </location>
</feature>
<dbReference type="EMBL" id="MHWF01000026">
    <property type="protein sequence ID" value="OHB05077.1"/>
    <property type="molecule type" value="Genomic_DNA"/>
</dbReference>
<organism evidence="2 3">
    <name type="scientific">Candidatus Zambryskibacteria bacterium RIFCSPLOWO2_01_FULL_45_43</name>
    <dbReference type="NCBI Taxonomy" id="1802762"/>
    <lineage>
        <taxon>Bacteria</taxon>
        <taxon>Candidatus Zambryskiibacteriota</taxon>
    </lineage>
</organism>
<accession>A0A1G2U6G7</accession>
<comment type="caution">
    <text evidence="2">The sequence shown here is derived from an EMBL/GenBank/DDBJ whole genome shotgun (WGS) entry which is preliminary data.</text>
</comment>
<evidence type="ECO:0000313" key="3">
    <source>
        <dbReference type="Proteomes" id="UP000177722"/>
    </source>
</evidence>
<feature type="compositionally biased region" description="Basic and acidic residues" evidence="1">
    <location>
        <begin position="1"/>
        <end position="21"/>
    </location>
</feature>
<evidence type="ECO:0000256" key="1">
    <source>
        <dbReference type="SAM" id="MobiDB-lite"/>
    </source>
</evidence>
<protein>
    <submittedName>
        <fullName evidence="2">Uncharacterized protein</fullName>
    </submittedName>
</protein>